<dbReference type="Proteomes" id="UP000433577">
    <property type="component" value="Chromosome 2"/>
</dbReference>
<evidence type="ECO:0000313" key="1">
    <source>
        <dbReference type="EMBL" id="QGZ64377.1"/>
    </source>
</evidence>
<dbReference type="EMBL" id="CP046914">
    <property type="protein sequence ID" value="QGZ64377.1"/>
    <property type="molecule type" value="Genomic_DNA"/>
</dbReference>
<protein>
    <submittedName>
        <fullName evidence="1">Uncharacterized protein</fullName>
    </submittedName>
</protein>
<name>A0A7Z2GM68_9BURK</name>
<organism evidence="1 2">
    <name type="scientific">Paraburkholderia acidisoli</name>
    <dbReference type="NCBI Taxonomy" id="2571748"/>
    <lineage>
        <taxon>Bacteria</taxon>
        <taxon>Pseudomonadati</taxon>
        <taxon>Pseudomonadota</taxon>
        <taxon>Betaproteobacteria</taxon>
        <taxon>Burkholderiales</taxon>
        <taxon>Burkholderiaceae</taxon>
        <taxon>Paraburkholderia</taxon>
    </lineage>
</organism>
<sequence>MNEMRLVRELSAQISEMILPFVQQHGYRPTVVFVPPAMAHDVYSEMLCVKFEPGMPPSTDGLFDMLVMANAGGAAPELASIDLYPHFQPARLRAAPENDTLH</sequence>
<dbReference type="KEGG" id="pacs:FAZ98_21900"/>
<dbReference type="AlphaFoldDB" id="A0A7Z2GM68"/>
<dbReference type="RefSeq" id="WP_158953744.1">
    <property type="nucleotide sequence ID" value="NZ_CP046914.1"/>
</dbReference>
<accession>A0A7Z2GM68</accession>
<proteinExistence type="predicted"/>
<reference evidence="1 2" key="1">
    <citation type="submission" date="2019-12" db="EMBL/GenBank/DDBJ databases">
        <title>Paraburkholderia acidiphila 7Q-K02 sp. nov and Paraburkholderia acidisoli DHF22 sp. nov., two strains isolated from forest soil.</title>
        <authorList>
            <person name="Gao Z."/>
            <person name="Qiu L."/>
        </authorList>
    </citation>
    <scope>NUCLEOTIDE SEQUENCE [LARGE SCALE GENOMIC DNA]</scope>
    <source>
        <strain evidence="1 2">DHF22</strain>
    </source>
</reference>
<evidence type="ECO:0000313" key="2">
    <source>
        <dbReference type="Proteomes" id="UP000433577"/>
    </source>
</evidence>
<keyword evidence="2" id="KW-1185">Reference proteome</keyword>
<gene>
    <name evidence="1" type="ORF">FAZ98_21900</name>
</gene>